<evidence type="ECO:0000313" key="3">
    <source>
        <dbReference type="Proteomes" id="UP001327560"/>
    </source>
</evidence>
<name>A0AAQ3Q2V7_9LILI</name>
<dbReference type="PANTHER" id="PTHR31286:SF99">
    <property type="entry name" value="DUF4283 DOMAIN-CONTAINING PROTEIN"/>
    <property type="match status" value="1"/>
</dbReference>
<proteinExistence type="predicted"/>
<gene>
    <name evidence="2" type="ORF">Cni_G05082</name>
</gene>
<keyword evidence="3" id="KW-1185">Reference proteome</keyword>
<dbReference type="Proteomes" id="UP001327560">
    <property type="component" value="Chromosome 2"/>
</dbReference>
<dbReference type="PANTHER" id="PTHR31286">
    <property type="entry name" value="GLYCINE-RICH CELL WALL STRUCTURAL PROTEIN 1.8-LIKE"/>
    <property type="match status" value="1"/>
</dbReference>
<protein>
    <recommendedName>
        <fullName evidence="4">DUF4283 domain-containing protein</fullName>
    </recommendedName>
</protein>
<evidence type="ECO:0000313" key="2">
    <source>
        <dbReference type="EMBL" id="WOK96375.1"/>
    </source>
</evidence>
<dbReference type="InterPro" id="IPR040256">
    <property type="entry name" value="At4g02000-like"/>
</dbReference>
<dbReference type="AlphaFoldDB" id="A0AAQ3Q2V7"/>
<evidence type="ECO:0008006" key="4">
    <source>
        <dbReference type="Google" id="ProtNLM"/>
    </source>
</evidence>
<sequence>MPWKANFQPFLEKIETILVWIQFPGLSIEYLNKGILLKLAAKVGQPVKFDEVTTKGLRARYPVAFENIPKLYYSCEKMSHMAENSSETNTLKVQNVMKESNGKDTIMSSTVDDKINGVDGLFGPWQLVNIRRRNGGQKREQGKMNLANGTTSSQIKKTPEGVVNLAEERNQGIVAAKTLNYNNNSHSNDMDIAVHKG</sequence>
<accession>A0AAQ3Q2V7</accession>
<organism evidence="2 3">
    <name type="scientific">Canna indica</name>
    <name type="common">Indian-shot</name>
    <dbReference type="NCBI Taxonomy" id="4628"/>
    <lineage>
        <taxon>Eukaryota</taxon>
        <taxon>Viridiplantae</taxon>
        <taxon>Streptophyta</taxon>
        <taxon>Embryophyta</taxon>
        <taxon>Tracheophyta</taxon>
        <taxon>Spermatophyta</taxon>
        <taxon>Magnoliopsida</taxon>
        <taxon>Liliopsida</taxon>
        <taxon>Zingiberales</taxon>
        <taxon>Cannaceae</taxon>
        <taxon>Canna</taxon>
    </lineage>
</organism>
<reference evidence="2 3" key="1">
    <citation type="submission" date="2023-10" db="EMBL/GenBank/DDBJ databases">
        <title>Chromosome-scale genome assembly provides insights into flower coloration mechanisms of Canna indica.</title>
        <authorList>
            <person name="Li C."/>
        </authorList>
    </citation>
    <scope>NUCLEOTIDE SEQUENCE [LARGE SCALE GENOMIC DNA]</scope>
    <source>
        <tissue evidence="2">Flower</tissue>
    </source>
</reference>
<evidence type="ECO:0000256" key="1">
    <source>
        <dbReference type="SAM" id="MobiDB-lite"/>
    </source>
</evidence>
<dbReference type="EMBL" id="CP136891">
    <property type="protein sequence ID" value="WOK96375.1"/>
    <property type="molecule type" value="Genomic_DNA"/>
</dbReference>
<feature type="region of interest" description="Disordered" evidence="1">
    <location>
        <begin position="134"/>
        <end position="154"/>
    </location>
</feature>